<proteinExistence type="predicted"/>
<feature type="transmembrane region" description="Helical" evidence="10">
    <location>
        <begin position="397"/>
        <end position="419"/>
    </location>
</feature>
<dbReference type="EMBL" id="CAADFP010000016">
    <property type="protein sequence ID" value="VFK24789.1"/>
    <property type="molecule type" value="Genomic_DNA"/>
</dbReference>
<feature type="transmembrane region" description="Helical" evidence="10">
    <location>
        <begin position="319"/>
        <end position="338"/>
    </location>
</feature>
<feature type="transmembrane region" description="Helical" evidence="10">
    <location>
        <begin position="96"/>
        <end position="113"/>
    </location>
</feature>
<evidence type="ECO:0000313" key="12">
    <source>
        <dbReference type="EMBL" id="VFK24789.1"/>
    </source>
</evidence>
<name>A0A450X671_9GAMM</name>
<dbReference type="GO" id="GO:0005886">
    <property type="term" value="C:plasma membrane"/>
    <property type="evidence" value="ECO:0007669"/>
    <property type="project" value="UniProtKB-SubCell"/>
</dbReference>
<evidence type="ECO:0000256" key="8">
    <source>
        <dbReference type="ARBA" id="ARBA00023136"/>
    </source>
</evidence>
<keyword evidence="7" id="KW-0406">Ion transport</keyword>
<feature type="transmembrane region" description="Helical" evidence="10">
    <location>
        <begin position="136"/>
        <end position="155"/>
    </location>
</feature>
<accession>A0A450X671</accession>
<dbReference type="InterPro" id="IPR002528">
    <property type="entry name" value="MATE_fam"/>
</dbReference>
<evidence type="ECO:0000256" key="2">
    <source>
        <dbReference type="ARBA" id="ARBA00022448"/>
    </source>
</evidence>
<dbReference type="NCBIfam" id="TIGR00797">
    <property type="entry name" value="matE"/>
    <property type="match status" value="1"/>
</dbReference>
<dbReference type="GO" id="GO:0015297">
    <property type="term" value="F:antiporter activity"/>
    <property type="evidence" value="ECO:0007669"/>
    <property type="project" value="UniProtKB-KW"/>
</dbReference>
<feature type="transmembrane region" description="Helical" evidence="10">
    <location>
        <begin position="358"/>
        <end position="376"/>
    </location>
</feature>
<evidence type="ECO:0000256" key="1">
    <source>
        <dbReference type="ARBA" id="ARBA00004429"/>
    </source>
</evidence>
<keyword evidence="5 10" id="KW-0812">Transmembrane</keyword>
<reference evidence="12" key="1">
    <citation type="submission" date="2019-02" db="EMBL/GenBank/DDBJ databases">
        <authorList>
            <person name="Gruber-Vodicka R. H."/>
            <person name="Seah K. B. B."/>
        </authorList>
    </citation>
    <scope>NUCLEOTIDE SEQUENCE</scope>
    <source>
        <strain evidence="11">BECK_S312</strain>
        <strain evidence="12">BECK_S426</strain>
    </source>
</reference>
<feature type="transmembrane region" description="Helical" evidence="10">
    <location>
        <begin position="287"/>
        <end position="307"/>
    </location>
</feature>
<evidence type="ECO:0000256" key="7">
    <source>
        <dbReference type="ARBA" id="ARBA00023065"/>
    </source>
</evidence>
<evidence type="ECO:0000313" key="11">
    <source>
        <dbReference type="EMBL" id="VFK08188.1"/>
    </source>
</evidence>
<feature type="transmembrane region" description="Helical" evidence="10">
    <location>
        <begin position="55"/>
        <end position="76"/>
    </location>
</feature>
<feature type="transmembrane region" description="Helical" evidence="10">
    <location>
        <begin position="167"/>
        <end position="188"/>
    </location>
</feature>
<dbReference type="InterPro" id="IPR048279">
    <property type="entry name" value="MdtK-like"/>
</dbReference>
<dbReference type="EMBL" id="CAADFM010000014">
    <property type="protein sequence ID" value="VFK08188.1"/>
    <property type="molecule type" value="Genomic_DNA"/>
</dbReference>
<dbReference type="AlphaFoldDB" id="A0A450X671"/>
<keyword evidence="6 10" id="KW-1133">Transmembrane helix</keyword>
<dbReference type="Pfam" id="PF01554">
    <property type="entry name" value="MatE"/>
    <property type="match status" value="2"/>
</dbReference>
<dbReference type="GO" id="GO:0006811">
    <property type="term" value="P:monoatomic ion transport"/>
    <property type="evidence" value="ECO:0007669"/>
    <property type="project" value="UniProtKB-KW"/>
</dbReference>
<keyword evidence="3" id="KW-0050">Antiport</keyword>
<feature type="transmembrane region" description="Helical" evidence="10">
    <location>
        <begin position="194"/>
        <end position="217"/>
    </location>
</feature>
<dbReference type="PANTHER" id="PTHR43298:SF2">
    <property type="entry name" value="FMN_FAD EXPORTER YEEO-RELATED"/>
    <property type="match status" value="1"/>
</dbReference>
<feature type="transmembrane region" description="Helical" evidence="10">
    <location>
        <begin position="12"/>
        <end position="35"/>
    </location>
</feature>
<dbReference type="PANTHER" id="PTHR43298">
    <property type="entry name" value="MULTIDRUG RESISTANCE PROTEIN NORM-RELATED"/>
    <property type="match status" value="1"/>
</dbReference>
<evidence type="ECO:0000256" key="4">
    <source>
        <dbReference type="ARBA" id="ARBA00022475"/>
    </source>
</evidence>
<evidence type="ECO:0000256" key="5">
    <source>
        <dbReference type="ARBA" id="ARBA00022692"/>
    </source>
</evidence>
<evidence type="ECO:0000256" key="6">
    <source>
        <dbReference type="ARBA" id="ARBA00022989"/>
    </source>
</evidence>
<feature type="transmembrane region" description="Helical" evidence="10">
    <location>
        <begin position="258"/>
        <end position="281"/>
    </location>
</feature>
<evidence type="ECO:0000256" key="3">
    <source>
        <dbReference type="ARBA" id="ARBA00022449"/>
    </source>
</evidence>
<feature type="transmembrane region" description="Helical" evidence="10">
    <location>
        <begin position="425"/>
        <end position="443"/>
    </location>
</feature>
<dbReference type="GO" id="GO:0042910">
    <property type="term" value="F:xenobiotic transmembrane transporter activity"/>
    <property type="evidence" value="ECO:0007669"/>
    <property type="project" value="InterPro"/>
</dbReference>
<gene>
    <name evidence="11" type="ORF">BECKLPF1236A_GA0070988_1001410</name>
    <name evidence="12" type="ORF">BECKLPF1236C_GA0070990_1001610</name>
</gene>
<sequence length="471" mass="51590">MPGSRLPTTTDLHATLRIFLPLSLASLGSIGIGITDSIMLGHLGTDALGAAGLALSVYGMLFMVGHGVLFPVMVLVSHVHGSNRSRTAPRIIRQGLWAAGILSVPSLAVLWNLENILLLARQETNLARMAGRYMDYHLWTLLPAFTFSVFGFASIAMERGGIITRIVWFQLGLNIVLDYGLIFGNFGFPAMGMAGAGLASVLVWGAGHTIFFAFFSFHRFYRSRARFRYAWWPRWRIIRRIFYMGWPKGLEQMVQSGLFATIALLIGWRLGVEAIAAHTIALQVYPVAHMVISWTIASAVTTRVGIASGADDYTNIWRILNAGLLVCFFFLLPLAALLKVFSPWVVMLFLGSELKAQALLPIASPLLVIVAFFILADGLRVIAGYALNGLSDMRMPALMMGLGHWGIGFPAALVFGLGMDFGILGLWWGLTVGMAAIGILYLARFRWLVERLTVATSGEDRARVSHDEIAS</sequence>
<keyword evidence="8 10" id="KW-0472">Membrane</keyword>
<keyword evidence="2" id="KW-0813">Transport</keyword>
<dbReference type="CDD" id="cd13131">
    <property type="entry name" value="MATE_NorM_like"/>
    <property type="match status" value="1"/>
</dbReference>
<dbReference type="PIRSF" id="PIRSF006603">
    <property type="entry name" value="DinF"/>
    <property type="match status" value="1"/>
</dbReference>
<comment type="subcellular location">
    <subcellularLocation>
        <location evidence="1">Cell inner membrane</location>
        <topology evidence="1">Multi-pass membrane protein</topology>
    </subcellularLocation>
</comment>
<protein>
    <recommendedName>
        <fullName evidence="9">Multidrug-efflux transporter</fullName>
    </recommendedName>
</protein>
<evidence type="ECO:0000256" key="9">
    <source>
        <dbReference type="ARBA" id="ARBA00031636"/>
    </source>
</evidence>
<keyword evidence="4" id="KW-1003">Cell membrane</keyword>
<evidence type="ECO:0000256" key="10">
    <source>
        <dbReference type="SAM" id="Phobius"/>
    </source>
</evidence>
<dbReference type="InterPro" id="IPR050222">
    <property type="entry name" value="MATE_MdtK"/>
</dbReference>
<organism evidence="12">
    <name type="scientific">Candidatus Kentrum sp. LPFa</name>
    <dbReference type="NCBI Taxonomy" id="2126335"/>
    <lineage>
        <taxon>Bacteria</taxon>
        <taxon>Pseudomonadati</taxon>
        <taxon>Pseudomonadota</taxon>
        <taxon>Gammaproteobacteria</taxon>
        <taxon>Candidatus Kentrum</taxon>
    </lineage>
</organism>